<feature type="compositionally biased region" description="Low complexity" evidence="2">
    <location>
        <begin position="109"/>
        <end position="124"/>
    </location>
</feature>
<name>A0A438GIQ9_VITVI</name>
<proteinExistence type="predicted"/>
<accession>A0A438GIQ9</accession>
<feature type="region of interest" description="Disordered" evidence="2">
    <location>
        <begin position="65"/>
        <end position="97"/>
    </location>
</feature>
<keyword evidence="1" id="KW-0175">Coiled coil</keyword>
<evidence type="ECO:0000256" key="1">
    <source>
        <dbReference type="SAM" id="Coils"/>
    </source>
</evidence>
<dbReference type="Proteomes" id="UP000288805">
    <property type="component" value="Unassembled WGS sequence"/>
</dbReference>
<sequence length="356" mass="38454">MYIQEGSLGRVGGEGLFRSFEQTVRDHFHREALPDTSFCLEPVGGRLEPQSYVLNIIPRRLPKVHEEKRQEGTLRKAPGEKGCNSSPTVCPPAAKKKKKTIAQALQVVSSTPDLSSSSSDSASSRPNNPAPEPKDTSSSPQLETFRPGPSSSQPQPDFVGLRVMHKPEERVCPERGEEDPATEIPLSATTHSDEVGSSAATTVQPDAAGSVIVAKAQLNVPGPSAAAVTQPGTTAHSNTSTAVETRGTEEVPEAAMTRRLRTRRVAQLPCSLVSCIQHLQEWTILETAEVLFKRLEVAEVVRAFISHHPSGIEKLRSRLEKVKAELAVAQKAIADGAEKLSRAEEERGLSGLRRTC</sequence>
<comment type="caution">
    <text evidence="3">The sequence shown here is derived from an EMBL/GenBank/DDBJ whole genome shotgun (WGS) entry which is preliminary data.</text>
</comment>
<dbReference type="EMBL" id="QGNW01000423">
    <property type="protein sequence ID" value="RVW72062.1"/>
    <property type="molecule type" value="Genomic_DNA"/>
</dbReference>
<feature type="region of interest" description="Disordered" evidence="2">
    <location>
        <begin position="224"/>
        <end position="251"/>
    </location>
</feature>
<evidence type="ECO:0000256" key="2">
    <source>
        <dbReference type="SAM" id="MobiDB-lite"/>
    </source>
</evidence>
<feature type="compositionally biased region" description="Polar residues" evidence="2">
    <location>
        <begin position="230"/>
        <end position="243"/>
    </location>
</feature>
<feature type="compositionally biased region" description="Basic and acidic residues" evidence="2">
    <location>
        <begin position="165"/>
        <end position="175"/>
    </location>
</feature>
<feature type="coiled-coil region" evidence="1">
    <location>
        <begin position="312"/>
        <end position="346"/>
    </location>
</feature>
<evidence type="ECO:0000313" key="3">
    <source>
        <dbReference type="EMBL" id="RVW72062.1"/>
    </source>
</evidence>
<reference evidence="3 4" key="1">
    <citation type="journal article" date="2018" name="PLoS Genet.">
        <title>Population sequencing reveals clonal diversity and ancestral inbreeding in the grapevine cultivar Chardonnay.</title>
        <authorList>
            <person name="Roach M.J."/>
            <person name="Johnson D.L."/>
            <person name="Bohlmann J."/>
            <person name="van Vuuren H.J."/>
            <person name="Jones S.J."/>
            <person name="Pretorius I.S."/>
            <person name="Schmidt S.A."/>
            <person name="Borneman A.R."/>
        </authorList>
    </citation>
    <scope>NUCLEOTIDE SEQUENCE [LARGE SCALE GENOMIC DNA]</scope>
    <source>
        <strain evidence="4">cv. Chardonnay</strain>
        <tissue evidence="3">Leaf</tissue>
    </source>
</reference>
<feature type="region of interest" description="Disordered" evidence="2">
    <location>
        <begin position="109"/>
        <end position="197"/>
    </location>
</feature>
<protein>
    <submittedName>
        <fullName evidence="3">Uncharacterized protein</fullName>
    </submittedName>
</protein>
<gene>
    <name evidence="3" type="ORF">CK203_054799</name>
</gene>
<organism evidence="3 4">
    <name type="scientific">Vitis vinifera</name>
    <name type="common">Grape</name>
    <dbReference type="NCBI Taxonomy" id="29760"/>
    <lineage>
        <taxon>Eukaryota</taxon>
        <taxon>Viridiplantae</taxon>
        <taxon>Streptophyta</taxon>
        <taxon>Embryophyta</taxon>
        <taxon>Tracheophyta</taxon>
        <taxon>Spermatophyta</taxon>
        <taxon>Magnoliopsida</taxon>
        <taxon>eudicotyledons</taxon>
        <taxon>Gunneridae</taxon>
        <taxon>Pentapetalae</taxon>
        <taxon>rosids</taxon>
        <taxon>Vitales</taxon>
        <taxon>Vitaceae</taxon>
        <taxon>Viteae</taxon>
        <taxon>Vitis</taxon>
    </lineage>
</organism>
<evidence type="ECO:0000313" key="4">
    <source>
        <dbReference type="Proteomes" id="UP000288805"/>
    </source>
</evidence>
<feature type="compositionally biased region" description="Basic and acidic residues" evidence="2">
    <location>
        <begin position="65"/>
        <end position="79"/>
    </location>
</feature>
<dbReference type="AlphaFoldDB" id="A0A438GIQ9"/>